<accession>A0A290Q3Z5</accession>
<feature type="chain" id="PRO_5013103923" evidence="3">
    <location>
        <begin position="22"/>
        <end position="1103"/>
    </location>
</feature>
<dbReference type="KEGG" id="vbh:CMV30_05155"/>
<dbReference type="GO" id="GO:0016787">
    <property type="term" value="F:hydrolase activity"/>
    <property type="evidence" value="ECO:0007669"/>
    <property type="project" value="UniProtKB-KW"/>
</dbReference>
<evidence type="ECO:0000313" key="4">
    <source>
        <dbReference type="EMBL" id="ATC63389.1"/>
    </source>
</evidence>
<sequence>MLPLRFSLALLAALLVTVARADTSPAASDPLAAAFATPPVSAKPTLWWFWGETVTTDHGITQDLEAMKRAGFGGVVIYEQVFTDRPDALKSLSPEWLARFRFAAAECARLGLTLETNISSGFVAGGPWITPALAMQRMVASELVIDGGRPVSLPLPQPPTRLDYYRDVAVLAYPAPSGADALPEPVRTSTPADIDLPALFSPDAQRIRIPVSAGDQRVLITLDYGRPVTTRSLTYAQRTNAKALIIATQMPSSWAADFYGENMRLNPPLGWLEVSDDGQSWQRVVQLPALGYQHDTWTSQTVTFPAATGRHFRLNFENWGRNLRSNDTDLVIGAIELRGEARIDQWERKTGNVVDFSNPDRTPAYTGDEIIDPARILDITSHLTADGLLTWDAPPGRWTILRLGHTPTGAKTKHGRPENMGLECDKLSAAAVRVQWENYVGVLLREVKKVPGAKLSGIGIDSNEHGSQNWTPDFLARFIRRRGYDLRAFLPVMMGRVVGSREQSDEILHDVRRTIADLMSDEYFGTFQKLCHAEGMTSTAQAPGIATCLPSDNIQAKGRTDIPMGEFWMTQTEGTIDCKEAASAAHVYGLPIAAAEAFTGSKADAHPAMMKPFADAALALGINKFVVLASVHQPWDDRKPGVTEDRFYLPYQRHNTWWEDSTPFWDTLSRSSHMLRQGLPVADLLYHLGNDTPLKIATHRMRPAPPAGYDYDVCGDEVLLTRTRVENGRIVLPDGMSYRILVLAGGRHLSLAAARHLQKLVTDGATVLGPLKPEGSASFSDGPAGDAEVRRIADQLWGPGPLTARGEKTTGLGRILWGHTPAEALSACNLAPDFSPTENLSSAKLLFTHRRTPDRDIYFVANHGTTGVNGHARFRVTGRIPERWNPETGDIATIDGWSETDGTTTVPLILEPHASTFIIFRAPTAPSAAQKPPVPPALVQDTPLHASIAGPWSVHFTPGWGAPEKIELPQLSSWTDHTDPGVRHYSGSATYTCTFDLPALPPTGRVLLDLGNVAVIASIKLNNHDLGIAWKSPYALDATAALRPGRNTLEVRVANLWVNRLIADSALPESERKTWVTWNPYKNADPLLPSGLLGPVTLRHLTR</sequence>
<dbReference type="Proteomes" id="UP000217265">
    <property type="component" value="Chromosome"/>
</dbReference>
<name>A0A290Q3Z5_9BACT</name>
<dbReference type="Pfam" id="PF17132">
    <property type="entry name" value="Glyco_hydro_106"/>
    <property type="match status" value="1"/>
</dbReference>
<dbReference type="PANTHER" id="PTHR43817:SF1">
    <property type="entry name" value="HYDROLASE, FAMILY 43, PUTATIVE (AFU_ORTHOLOGUE AFUA_3G01660)-RELATED"/>
    <property type="match status" value="1"/>
</dbReference>
<dbReference type="OrthoDB" id="174162at2"/>
<reference evidence="4 5" key="1">
    <citation type="submission" date="2017-09" db="EMBL/GenBank/DDBJ databases">
        <title>Complete genome sequence of Verrucomicrobial strain HZ-65, isolated from freshwater.</title>
        <authorList>
            <person name="Choi A."/>
        </authorList>
    </citation>
    <scope>NUCLEOTIDE SEQUENCE [LARGE SCALE GENOMIC DNA]</scope>
    <source>
        <strain evidence="4 5">HZ-65</strain>
    </source>
</reference>
<dbReference type="InterPro" id="IPR008979">
    <property type="entry name" value="Galactose-bd-like_sf"/>
</dbReference>
<evidence type="ECO:0000256" key="1">
    <source>
        <dbReference type="ARBA" id="ARBA00022729"/>
    </source>
</evidence>
<dbReference type="Gene3D" id="2.60.120.260">
    <property type="entry name" value="Galactose-binding domain-like"/>
    <property type="match status" value="2"/>
</dbReference>
<keyword evidence="2 4" id="KW-0378">Hydrolase</keyword>
<dbReference type="PANTHER" id="PTHR43817">
    <property type="entry name" value="GLYCOSYL HYDROLASE"/>
    <property type="match status" value="1"/>
</dbReference>
<evidence type="ECO:0000313" key="5">
    <source>
        <dbReference type="Proteomes" id="UP000217265"/>
    </source>
</evidence>
<dbReference type="RefSeq" id="WP_096055021.1">
    <property type="nucleotide sequence ID" value="NZ_CP023344.1"/>
</dbReference>
<dbReference type="NCBIfam" id="NF045579">
    <property type="entry name" value="rhamnoside_JR"/>
    <property type="match status" value="1"/>
</dbReference>
<keyword evidence="5" id="KW-1185">Reference proteome</keyword>
<keyword evidence="1 3" id="KW-0732">Signal</keyword>
<protein>
    <submittedName>
        <fullName evidence="4">Glycosyl hydrolase family 2</fullName>
    </submittedName>
</protein>
<gene>
    <name evidence="4" type="ORF">CMV30_05155</name>
</gene>
<dbReference type="EMBL" id="CP023344">
    <property type="protein sequence ID" value="ATC63389.1"/>
    <property type="molecule type" value="Genomic_DNA"/>
</dbReference>
<dbReference type="AlphaFoldDB" id="A0A290Q3Z5"/>
<feature type="signal peptide" evidence="3">
    <location>
        <begin position="1"/>
        <end position="21"/>
    </location>
</feature>
<evidence type="ECO:0000256" key="2">
    <source>
        <dbReference type="ARBA" id="ARBA00022801"/>
    </source>
</evidence>
<evidence type="ECO:0000256" key="3">
    <source>
        <dbReference type="SAM" id="SignalP"/>
    </source>
</evidence>
<dbReference type="SUPFAM" id="SSF49785">
    <property type="entry name" value="Galactose-binding domain-like"/>
    <property type="match status" value="1"/>
</dbReference>
<organism evidence="4 5">
    <name type="scientific">Nibricoccus aquaticus</name>
    <dbReference type="NCBI Taxonomy" id="2576891"/>
    <lineage>
        <taxon>Bacteria</taxon>
        <taxon>Pseudomonadati</taxon>
        <taxon>Verrucomicrobiota</taxon>
        <taxon>Opitutia</taxon>
        <taxon>Opitutales</taxon>
        <taxon>Opitutaceae</taxon>
        <taxon>Nibricoccus</taxon>
    </lineage>
</organism>
<proteinExistence type="predicted"/>